<dbReference type="Proteomes" id="UP000023152">
    <property type="component" value="Unassembled WGS sequence"/>
</dbReference>
<keyword evidence="1" id="KW-0175">Coiled coil</keyword>
<sequence length="312" mass="37572">MDTDPVDNTNRSGTMNFVPLVTQKGQQERKLESFRSLQDALRVQRSELQRRCDFMLSRQKSEITRNFEMELTKVNEELKNLKSQHKIEMEMFEHEKKDCEEKWKEKYEKEAVYKKKRNEFNNAIKEKDKLIDQLQKNGYELKQTFEQQQIMQDQHNTKLEKMAQEHETKMQIICNECHEQHAKIIEKVQDDAKVSTQKLSEANTSCQILEERLCAMETSQEQISRDLKNDVVHWMHQQEQQLSFALKKRIFSAFGIYFISHNEHELKKLKTEASEKLRQMSDKWLRFNNITQVIYLKKNDRHIRFLHIENVT</sequence>
<name>X6M5K2_RETFI</name>
<accession>X6M5K2</accession>
<reference evidence="2 3" key="1">
    <citation type="journal article" date="2013" name="Curr. Biol.">
        <title>The Genome of the Foraminiferan Reticulomyxa filosa.</title>
        <authorList>
            <person name="Glockner G."/>
            <person name="Hulsmann N."/>
            <person name="Schleicher M."/>
            <person name="Noegel A.A."/>
            <person name="Eichinger L."/>
            <person name="Gallinger C."/>
            <person name="Pawlowski J."/>
            <person name="Sierra R."/>
            <person name="Euteneuer U."/>
            <person name="Pillet L."/>
            <person name="Moustafa A."/>
            <person name="Platzer M."/>
            <person name="Groth M."/>
            <person name="Szafranski K."/>
            <person name="Schliwa M."/>
        </authorList>
    </citation>
    <scope>NUCLEOTIDE SEQUENCE [LARGE SCALE GENOMIC DNA]</scope>
</reference>
<dbReference type="AlphaFoldDB" id="X6M5K2"/>
<comment type="caution">
    <text evidence="2">The sequence shown here is derived from an EMBL/GenBank/DDBJ whole genome shotgun (WGS) entry which is preliminary data.</text>
</comment>
<feature type="coiled-coil region" evidence="1">
    <location>
        <begin position="64"/>
        <end position="137"/>
    </location>
</feature>
<dbReference type="EMBL" id="ASPP01024601">
    <property type="protein sequence ID" value="ETO08881.1"/>
    <property type="molecule type" value="Genomic_DNA"/>
</dbReference>
<evidence type="ECO:0000313" key="3">
    <source>
        <dbReference type="Proteomes" id="UP000023152"/>
    </source>
</evidence>
<keyword evidence="3" id="KW-1185">Reference proteome</keyword>
<evidence type="ECO:0000256" key="1">
    <source>
        <dbReference type="SAM" id="Coils"/>
    </source>
</evidence>
<protein>
    <submittedName>
        <fullName evidence="2">Uncharacterized protein</fullName>
    </submittedName>
</protein>
<gene>
    <name evidence="2" type="ORF">RFI_28511</name>
</gene>
<proteinExistence type="predicted"/>
<organism evidence="2 3">
    <name type="scientific">Reticulomyxa filosa</name>
    <dbReference type="NCBI Taxonomy" id="46433"/>
    <lineage>
        <taxon>Eukaryota</taxon>
        <taxon>Sar</taxon>
        <taxon>Rhizaria</taxon>
        <taxon>Retaria</taxon>
        <taxon>Foraminifera</taxon>
        <taxon>Monothalamids</taxon>
        <taxon>Reticulomyxidae</taxon>
        <taxon>Reticulomyxa</taxon>
    </lineage>
</organism>
<evidence type="ECO:0000313" key="2">
    <source>
        <dbReference type="EMBL" id="ETO08881.1"/>
    </source>
</evidence>